<dbReference type="EMBL" id="JBHSMZ010000005">
    <property type="protein sequence ID" value="MFC5548675.1"/>
    <property type="molecule type" value="Genomic_DNA"/>
</dbReference>
<name>A0ABW0RYE2_9BURK</name>
<keyword evidence="2" id="KW-0805">Transcription regulation</keyword>
<evidence type="ECO:0000313" key="6">
    <source>
        <dbReference type="EMBL" id="MFC5548675.1"/>
    </source>
</evidence>
<dbReference type="Gene3D" id="3.40.190.290">
    <property type="match status" value="1"/>
</dbReference>
<dbReference type="PRINTS" id="PR00039">
    <property type="entry name" value="HTHLYSR"/>
</dbReference>
<keyword evidence="3" id="KW-0238">DNA-binding</keyword>
<dbReference type="CDD" id="cd08440">
    <property type="entry name" value="PBP2_LTTR_like_4"/>
    <property type="match status" value="1"/>
</dbReference>
<evidence type="ECO:0000259" key="5">
    <source>
        <dbReference type="PROSITE" id="PS50931"/>
    </source>
</evidence>
<comment type="similarity">
    <text evidence="1">Belongs to the LysR transcriptional regulatory family.</text>
</comment>
<dbReference type="Pfam" id="PF00126">
    <property type="entry name" value="HTH_1"/>
    <property type="match status" value="1"/>
</dbReference>
<protein>
    <submittedName>
        <fullName evidence="6">LysR family transcriptional regulator</fullName>
    </submittedName>
</protein>
<evidence type="ECO:0000313" key="7">
    <source>
        <dbReference type="Proteomes" id="UP001596086"/>
    </source>
</evidence>
<dbReference type="Pfam" id="PF03466">
    <property type="entry name" value="LysR_substrate"/>
    <property type="match status" value="1"/>
</dbReference>
<dbReference type="PROSITE" id="PS50931">
    <property type="entry name" value="HTH_LYSR"/>
    <property type="match status" value="1"/>
</dbReference>
<dbReference type="InterPro" id="IPR036388">
    <property type="entry name" value="WH-like_DNA-bd_sf"/>
</dbReference>
<feature type="domain" description="HTH lysR-type" evidence="5">
    <location>
        <begin position="3"/>
        <end position="60"/>
    </location>
</feature>
<comment type="caution">
    <text evidence="6">The sequence shown here is derived from an EMBL/GenBank/DDBJ whole genome shotgun (WGS) entry which is preliminary data.</text>
</comment>
<evidence type="ECO:0000256" key="3">
    <source>
        <dbReference type="ARBA" id="ARBA00023125"/>
    </source>
</evidence>
<dbReference type="SUPFAM" id="SSF53850">
    <property type="entry name" value="Periplasmic binding protein-like II"/>
    <property type="match status" value="1"/>
</dbReference>
<sequence length="304" mass="33202">MNPTLRQMRAFIAVAKTGNFTLAAQFLHVTQSALSGLIKELEQTLGARVIDRSTRRIALTEMGNELYPLFNQMIDDLDRALANVADHAQLRKGIVRVAAPQLMACTLLPQAIAAWRERHPDVKVSLADSGVENVTARVLSGEVDCGIAPERDETPELEARLLLDMPFEAVVPPGHPLAGRDQLAWGDLAGFPFISLRGQFTERLLADMGDAPREATLKPEHEVNFMSTALAMVAAGLGVTVSMPYAAALVQRHGLLTRPLTDPVLTRRFFIYTRGQRSLSPAAEAFIAFLAEYVGSGLPRQPLE</sequence>
<dbReference type="Proteomes" id="UP001596086">
    <property type="component" value="Unassembled WGS sequence"/>
</dbReference>
<proteinExistence type="inferred from homology"/>
<dbReference type="SUPFAM" id="SSF46785">
    <property type="entry name" value="Winged helix' DNA-binding domain"/>
    <property type="match status" value="1"/>
</dbReference>
<evidence type="ECO:0000256" key="2">
    <source>
        <dbReference type="ARBA" id="ARBA00023015"/>
    </source>
</evidence>
<evidence type="ECO:0000256" key="1">
    <source>
        <dbReference type="ARBA" id="ARBA00009437"/>
    </source>
</evidence>
<reference evidence="7" key="1">
    <citation type="journal article" date="2019" name="Int. J. Syst. Evol. Microbiol.">
        <title>The Global Catalogue of Microorganisms (GCM) 10K type strain sequencing project: providing services to taxonomists for standard genome sequencing and annotation.</title>
        <authorList>
            <consortium name="The Broad Institute Genomics Platform"/>
            <consortium name="The Broad Institute Genome Sequencing Center for Infectious Disease"/>
            <person name="Wu L."/>
            <person name="Ma J."/>
        </authorList>
    </citation>
    <scope>NUCLEOTIDE SEQUENCE [LARGE SCALE GENOMIC DNA]</scope>
    <source>
        <strain evidence="7">CGMCC 4.5798</strain>
    </source>
</reference>
<dbReference type="RefSeq" id="WP_379769717.1">
    <property type="nucleotide sequence ID" value="NZ_JBHSMZ010000005.1"/>
</dbReference>
<dbReference type="PANTHER" id="PTHR30419">
    <property type="entry name" value="HTH-TYPE TRANSCRIPTIONAL REGULATOR YBHD"/>
    <property type="match status" value="1"/>
</dbReference>
<dbReference type="Gene3D" id="1.10.10.10">
    <property type="entry name" value="Winged helix-like DNA-binding domain superfamily/Winged helix DNA-binding domain"/>
    <property type="match status" value="1"/>
</dbReference>
<dbReference type="InterPro" id="IPR000847">
    <property type="entry name" value="LysR_HTH_N"/>
</dbReference>
<keyword evidence="7" id="KW-1185">Reference proteome</keyword>
<gene>
    <name evidence="6" type="ORF">ACFPO9_09140</name>
</gene>
<keyword evidence="4" id="KW-0804">Transcription</keyword>
<accession>A0ABW0RYE2</accession>
<dbReference type="InterPro" id="IPR005119">
    <property type="entry name" value="LysR_subst-bd"/>
</dbReference>
<organism evidence="6 7">
    <name type="scientific">Massilia aerilata</name>
    <dbReference type="NCBI Taxonomy" id="453817"/>
    <lineage>
        <taxon>Bacteria</taxon>
        <taxon>Pseudomonadati</taxon>
        <taxon>Pseudomonadota</taxon>
        <taxon>Betaproteobacteria</taxon>
        <taxon>Burkholderiales</taxon>
        <taxon>Oxalobacteraceae</taxon>
        <taxon>Telluria group</taxon>
        <taxon>Massilia</taxon>
    </lineage>
</organism>
<dbReference type="InterPro" id="IPR036390">
    <property type="entry name" value="WH_DNA-bd_sf"/>
</dbReference>
<evidence type="ECO:0000256" key="4">
    <source>
        <dbReference type="ARBA" id="ARBA00023163"/>
    </source>
</evidence>
<dbReference type="InterPro" id="IPR050950">
    <property type="entry name" value="HTH-type_LysR_regulators"/>
</dbReference>
<dbReference type="PANTHER" id="PTHR30419:SF30">
    <property type="entry name" value="LYSR FAMILY TRANSCRIPTIONAL REGULATOR"/>
    <property type="match status" value="1"/>
</dbReference>